<dbReference type="Proteomes" id="UP000610124">
    <property type="component" value="Unassembled WGS sequence"/>
</dbReference>
<dbReference type="PROSITE" id="PS51462">
    <property type="entry name" value="NUDIX"/>
    <property type="match status" value="1"/>
</dbReference>
<sequence>MTTESISAQQAVEVLAATRLQLVETEAPALSAEHEDAMDRVWEQATRANPSLFDGPTAVCTALARQGQAVELTWARTTYRRFALRRVPGAPVVSSVFVTVAQPVEDGRLVIGRMSESTAAPGRWQLPGGNVEPPQQPAQALDEAELRRQGAKELAEEVGVHTDPDDLTLLALTRGENGNIGVHYLAPVLPERTVRAQFAGLVDSEISQGRTPELDQITPVESAKALELVDGQHVDYLAPLLDRYTAGRSDE</sequence>
<accession>A0A8H9HZP2</accession>
<evidence type="ECO:0000313" key="3">
    <source>
        <dbReference type="Proteomes" id="UP000610124"/>
    </source>
</evidence>
<dbReference type="RefSeq" id="WP_232543300.1">
    <property type="nucleotide sequence ID" value="NZ_BMUB01000031.1"/>
</dbReference>
<dbReference type="AlphaFoldDB" id="A0A8H9HZP2"/>
<dbReference type="Gene3D" id="3.90.79.10">
    <property type="entry name" value="Nucleoside Triphosphate Pyrophosphohydrolase"/>
    <property type="match status" value="1"/>
</dbReference>
<evidence type="ECO:0000313" key="2">
    <source>
        <dbReference type="EMBL" id="GGV03658.1"/>
    </source>
</evidence>
<feature type="domain" description="Nudix hydrolase" evidence="1">
    <location>
        <begin position="91"/>
        <end position="242"/>
    </location>
</feature>
<gene>
    <name evidence="2" type="ORF">GCM10010502_67930</name>
</gene>
<reference evidence="2" key="2">
    <citation type="submission" date="2020-09" db="EMBL/GenBank/DDBJ databases">
        <authorList>
            <person name="Sun Q."/>
            <person name="Ohkuma M."/>
        </authorList>
    </citation>
    <scope>NUCLEOTIDE SEQUENCE</scope>
    <source>
        <strain evidence="2">JCM 4434</strain>
    </source>
</reference>
<dbReference type="Pfam" id="PF00293">
    <property type="entry name" value="NUDIX"/>
    <property type="match status" value="1"/>
</dbReference>
<protein>
    <recommendedName>
        <fullName evidence="1">Nudix hydrolase domain-containing protein</fullName>
    </recommendedName>
</protein>
<dbReference type="InterPro" id="IPR015797">
    <property type="entry name" value="NUDIX_hydrolase-like_dom_sf"/>
</dbReference>
<organism evidence="2 3">
    <name type="scientific">Kitasatospora aureofaciens</name>
    <name type="common">Streptomyces aureofaciens</name>
    <dbReference type="NCBI Taxonomy" id="1894"/>
    <lineage>
        <taxon>Bacteria</taxon>
        <taxon>Bacillati</taxon>
        <taxon>Actinomycetota</taxon>
        <taxon>Actinomycetes</taxon>
        <taxon>Kitasatosporales</taxon>
        <taxon>Streptomycetaceae</taxon>
        <taxon>Kitasatospora</taxon>
    </lineage>
</organism>
<dbReference type="InterPro" id="IPR000086">
    <property type="entry name" value="NUDIX_hydrolase_dom"/>
</dbReference>
<dbReference type="SUPFAM" id="SSF55811">
    <property type="entry name" value="Nudix"/>
    <property type="match status" value="1"/>
</dbReference>
<comment type="caution">
    <text evidence="2">The sequence shown here is derived from an EMBL/GenBank/DDBJ whole genome shotgun (WGS) entry which is preliminary data.</text>
</comment>
<reference evidence="2" key="1">
    <citation type="journal article" date="2014" name="Int. J. Syst. Evol. Microbiol.">
        <title>Complete genome sequence of Corynebacterium casei LMG S-19264T (=DSM 44701T), isolated from a smear-ripened cheese.</title>
        <authorList>
            <consortium name="US DOE Joint Genome Institute (JGI-PGF)"/>
            <person name="Walter F."/>
            <person name="Albersmeier A."/>
            <person name="Kalinowski J."/>
            <person name="Ruckert C."/>
        </authorList>
    </citation>
    <scope>NUCLEOTIDE SEQUENCE</scope>
    <source>
        <strain evidence="2">JCM 4434</strain>
    </source>
</reference>
<dbReference type="EMBL" id="BMUB01000031">
    <property type="protein sequence ID" value="GGV03658.1"/>
    <property type="molecule type" value="Genomic_DNA"/>
</dbReference>
<dbReference type="GeneID" id="97489692"/>
<name>A0A8H9HZP2_KITAU</name>
<proteinExistence type="predicted"/>
<evidence type="ECO:0000259" key="1">
    <source>
        <dbReference type="PROSITE" id="PS51462"/>
    </source>
</evidence>